<protein>
    <submittedName>
        <fullName evidence="2">CD109 antigen</fullName>
    </submittedName>
</protein>
<feature type="domain" description="Alpha-macroglobulin receptor-binding" evidence="1">
    <location>
        <begin position="473"/>
        <end position="568"/>
    </location>
</feature>
<proteinExistence type="predicted"/>
<dbReference type="SMART" id="SM01361">
    <property type="entry name" value="A2M_recep"/>
    <property type="match status" value="1"/>
</dbReference>
<dbReference type="InterPro" id="IPR036595">
    <property type="entry name" value="A-macroglobulin_rcpt-bd_sf"/>
</dbReference>
<dbReference type="GO" id="GO:0005615">
    <property type="term" value="C:extracellular space"/>
    <property type="evidence" value="ECO:0007669"/>
    <property type="project" value="InterPro"/>
</dbReference>
<dbReference type="PANTHER" id="PTHR11412">
    <property type="entry name" value="MACROGLOBULIN / COMPLEMENT"/>
    <property type="match status" value="1"/>
</dbReference>
<dbReference type="InterPro" id="IPR009048">
    <property type="entry name" value="A-macroglobulin_rcpt-bd"/>
</dbReference>
<evidence type="ECO:0000313" key="2">
    <source>
        <dbReference type="EMBL" id="KAG0724719.1"/>
    </source>
</evidence>
<dbReference type="Gene3D" id="2.60.40.690">
    <property type="entry name" value="Alpha-macroglobulin, receptor-binding domain"/>
    <property type="match status" value="1"/>
</dbReference>
<dbReference type="Gene3D" id="1.50.10.20">
    <property type="match status" value="1"/>
</dbReference>
<reference evidence="2" key="1">
    <citation type="submission" date="2020-07" db="EMBL/GenBank/DDBJ databases">
        <title>The High-quality genome of the commercially important snow crab, Chionoecetes opilio.</title>
        <authorList>
            <person name="Jeong J.-H."/>
            <person name="Ryu S."/>
        </authorList>
    </citation>
    <scope>NUCLEOTIDE SEQUENCE</scope>
    <source>
        <strain evidence="2">MADBK_172401_WGS</strain>
        <tissue evidence="2">Digestive gland</tissue>
    </source>
</reference>
<keyword evidence="3" id="KW-1185">Reference proteome</keyword>
<gene>
    <name evidence="2" type="primary">CD109_3</name>
    <name evidence="2" type="ORF">GWK47_004987</name>
</gene>
<dbReference type="AlphaFoldDB" id="A0A8J4YK13"/>
<organism evidence="2 3">
    <name type="scientific">Chionoecetes opilio</name>
    <name type="common">Atlantic snow crab</name>
    <name type="synonym">Cancer opilio</name>
    <dbReference type="NCBI Taxonomy" id="41210"/>
    <lineage>
        <taxon>Eukaryota</taxon>
        <taxon>Metazoa</taxon>
        <taxon>Ecdysozoa</taxon>
        <taxon>Arthropoda</taxon>
        <taxon>Crustacea</taxon>
        <taxon>Multicrustacea</taxon>
        <taxon>Malacostraca</taxon>
        <taxon>Eumalacostraca</taxon>
        <taxon>Eucarida</taxon>
        <taxon>Decapoda</taxon>
        <taxon>Pleocyemata</taxon>
        <taxon>Brachyura</taxon>
        <taxon>Eubrachyura</taxon>
        <taxon>Majoidea</taxon>
        <taxon>Majidae</taxon>
        <taxon>Chionoecetes</taxon>
    </lineage>
</organism>
<sequence>MEVIFPVVANVDQGEIELTVSAITQIGRDEETATLMVEPEGATIDRHTSILLDLKNRAVVYEYMDIIVEESYVIPLSIFRRFVAGSPRGHVSLCGDVVGPSFPYGEPVDTMQMLRKELRGTEASTFNFGANLWTLHYLRLTNQLDITEVQEVFDRLNVELAAIMYRFSADGSFKNWDSAGPSVWLTAWTTRTMQQAQFQDWENYLYIQPDIISKAVAWMVSYQDPVTGAFRETHHYELVPLDKKASPYMYGQEWRGQKNITLTAQCLITLEQTINTLQGNIRAVANNARSQAVKYLEKELVYIFDPYELAIVAYALSLANSVEKETAYGKLDRYKRKESEWPDTLVAMQALTEYSYRARLRDITDMKVIVEATGEEGRSAHSVVVSTGNVSKMSIIPIENVWGLVNVVANGAGQAILQLDVSYGVDWTNLKKQPPVEAFDMTIDEDFSRFGNKSHCTITVCARWINTLESMTSSASVIEIEVPTGYVAFQIDLERSISLAQRSRSFPSLRDVIGGHGDTFAKKTIPSNESWCFSYEMKRWYPVANLTRVRMATIYEQYQPERFQMLMLNSTVNTLDICEVCGSYQCPYCPIYSSALTLVPPPIAASALVFLVSYVWQLLAPATHLPWRATLSELHASNRVDFMTKRSSSP</sequence>
<name>A0A8J4YK13_CHIOP</name>
<evidence type="ECO:0000313" key="3">
    <source>
        <dbReference type="Proteomes" id="UP000770661"/>
    </source>
</evidence>
<accession>A0A8J4YK13</accession>
<dbReference type="SUPFAM" id="SSF48239">
    <property type="entry name" value="Terpenoid cyclases/Protein prenyltransferases"/>
    <property type="match status" value="1"/>
</dbReference>
<dbReference type="Proteomes" id="UP000770661">
    <property type="component" value="Unassembled WGS sequence"/>
</dbReference>
<dbReference type="SUPFAM" id="SSF49410">
    <property type="entry name" value="Alpha-macroglobulin receptor domain"/>
    <property type="match status" value="1"/>
</dbReference>
<dbReference type="OrthoDB" id="6359008at2759"/>
<dbReference type="EMBL" id="JACEEZ010006503">
    <property type="protein sequence ID" value="KAG0724719.1"/>
    <property type="molecule type" value="Genomic_DNA"/>
</dbReference>
<dbReference type="PANTHER" id="PTHR11412:SF146">
    <property type="entry name" value="CD109 ANTIGEN"/>
    <property type="match status" value="1"/>
</dbReference>
<comment type="caution">
    <text evidence="2">The sequence shown here is derived from an EMBL/GenBank/DDBJ whole genome shotgun (WGS) entry which is preliminary data.</text>
</comment>
<dbReference type="InterPro" id="IPR011626">
    <property type="entry name" value="Alpha-macroglobulin_TED"/>
</dbReference>
<evidence type="ECO:0000259" key="1">
    <source>
        <dbReference type="SMART" id="SM01361"/>
    </source>
</evidence>
<dbReference type="InterPro" id="IPR008930">
    <property type="entry name" value="Terpenoid_cyclase/PrenylTrfase"/>
</dbReference>
<dbReference type="InterPro" id="IPR050473">
    <property type="entry name" value="A2M/Complement_sys"/>
</dbReference>
<dbReference type="Pfam" id="PF07677">
    <property type="entry name" value="A2M_recep"/>
    <property type="match status" value="1"/>
</dbReference>
<dbReference type="Pfam" id="PF07678">
    <property type="entry name" value="TED_complement"/>
    <property type="match status" value="1"/>
</dbReference>